<comment type="caution">
    <text evidence="10">The sequence shown here is derived from an EMBL/GenBank/DDBJ whole genome shotgun (WGS) entry which is preliminary data.</text>
</comment>
<dbReference type="Pfam" id="PF00126">
    <property type="entry name" value="HTH_1"/>
    <property type="match status" value="1"/>
</dbReference>
<dbReference type="Pfam" id="PF03466">
    <property type="entry name" value="LysR_substrate"/>
    <property type="match status" value="1"/>
</dbReference>
<evidence type="ECO:0000256" key="4">
    <source>
        <dbReference type="ARBA" id="ARBA00023163"/>
    </source>
</evidence>
<dbReference type="EMBL" id="JACHBF010000001">
    <property type="protein sequence ID" value="MBB6490100.1"/>
    <property type="molecule type" value="Genomic_DNA"/>
</dbReference>
<evidence type="ECO:0000259" key="8">
    <source>
        <dbReference type="PROSITE" id="PS50931"/>
    </source>
</evidence>
<dbReference type="InterPro" id="IPR036390">
    <property type="entry name" value="WH_DNA-bd_sf"/>
</dbReference>
<keyword evidence="12" id="KW-1185">Reference proteome</keyword>
<dbReference type="InterPro" id="IPR000847">
    <property type="entry name" value="LysR_HTH_N"/>
</dbReference>
<evidence type="ECO:0000256" key="6">
    <source>
        <dbReference type="ARBA" id="ARBA00067332"/>
    </source>
</evidence>
<evidence type="ECO:0000256" key="3">
    <source>
        <dbReference type="ARBA" id="ARBA00023125"/>
    </source>
</evidence>
<proteinExistence type="inferred from homology"/>
<keyword evidence="3 9" id="KW-0238">DNA-binding</keyword>
<dbReference type="FunFam" id="1.10.10.10:FF:000001">
    <property type="entry name" value="LysR family transcriptional regulator"/>
    <property type="match status" value="1"/>
</dbReference>
<dbReference type="InterPro" id="IPR058163">
    <property type="entry name" value="LysR-type_TF_proteobact-type"/>
</dbReference>
<evidence type="ECO:0000256" key="1">
    <source>
        <dbReference type="ARBA" id="ARBA00009437"/>
    </source>
</evidence>
<evidence type="ECO:0000313" key="10">
    <source>
        <dbReference type="EMBL" id="NEV09413.1"/>
    </source>
</evidence>
<reference evidence="9 12" key="2">
    <citation type="submission" date="2020-08" db="EMBL/GenBank/DDBJ databases">
        <title>Genomic Encyclopedia of Type Strains, Phase IV (KMG-V): Genome sequencing to study the core and pangenomes of soil and plant-associated prokaryotes.</title>
        <authorList>
            <person name="Whitman W."/>
        </authorList>
    </citation>
    <scope>NUCLEOTIDE SEQUENCE [LARGE SCALE GENOMIC DNA]</scope>
    <source>
        <strain evidence="9 12">SEMIA 4059</strain>
    </source>
</reference>
<evidence type="ECO:0000256" key="7">
    <source>
        <dbReference type="ARBA" id="ARBA00083243"/>
    </source>
</evidence>
<feature type="domain" description="HTH lysR-type" evidence="8">
    <location>
        <begin position="1"/>
        <end position="59"/>
    </location>
</feature>
<dbReference type="Proteomes" id="UP000471190">
    <property type="component" value="Unassembled WGS sequence"/>
</dbReference>
<evidence type="ECO:0000313" key="12">
    <source>
        <dbReference type="Proteomes" id="UP000526625"/>
    </source>
</evidence>
<dbReference type="InterPro" id="IPR036388">
    <property type="entry name" value="WH-like_DNA-bd_sf"/>
</dbReference>
<keyword evidence="4" id="KW-0804">Transcription</keyword>
<protein>
    <recommendedName>
        <fullName evidence="6">HTH-type transcriptional regulator TtuA</fullName>
    </recommendedName>
    <alternativeName>
        <fullName evidence="7">Tartrate utilization transcriptional regulator</fullName>
    </alternativeName>
</protein>
<dbReference type="AlphaFoldDB" id="A0A6P1C1S7"/>
<keyword evidence="2" id="KW-0805">Transcription regulation</keyword>
<evidence type="ECO:0000313" key="11">
    <source>
        <dbReference type="Proteomes" id="UP000471190"/>
    </source>
</evidence>
<sequence length="298" mass="32775">MTNLGDLEIFASVVATGSMSLTGRALGFSPAVISKRIKRLEDRLGTRLLQRTTRQISLTEAGQGFYDRVLAILAGLEEAEAYIAGRSSQMHGTLKISAPTSFGRLHIAPHLKSFMQAHPELALNLVLSDEFVDIVGGGFDLAIRIAELTDSSLVARRLAPVRRVLCASPAYIHAHGLPQDIDDLRRHICLPAHNLDPWRLEGPKGSLIFRPEGRLITNSSEVVREAVIAGLGIALRSTWDIGPELRDGRLVQVLPAYEGSHNVTLSAVYPSRQFLPAKVRVFIDFLAELYGPVPYWER</sequence>
<organism evidence="10 11">
    <name type="scientific">Rhizobium tropici</name>
    <dbReference type="NCBI Taxonomy" id="398"/>
    <lineage>
        <taxon>Bacteria</taxon>
        <taxon>Pseudomonadati</taxon>
        <taxon>Pseudomonadota</taxon>
        <taxon>Alphaproteobacteria</taxon>
        <taxon>Hyphomicrobiales</taxon>
        <taxon>Rhizobiaceae</taxon>
        <taxon>Rhizobium/Agrobacterium group</taxon>
        <taxon>Rhizobium</taxon>
    </lineage>
</organism>
<dbReference type="PROSITE" id="PS50931">
    <property type="entry name" value="HTH_LYSR"/>
    <property type="match status" value="1"/>
</dbReference>
<dbReference type="PANTHER" id="PTHR30537:SF5">
    <property type="entry name" value="HTH-TYPE TRANSCRIPTIONAL ACTIVATOR TTDR-RELATED"/>
    <property type="match status" value="1"/>
</dbReference>
<gene>
    <name evidence="9" type="ORF">GGD45_000484</name>
    <name evidence="10" type="ORF">GXW80_00280</name>
</gene>
<reference evidence="10 11" key="1">
    <citation type="submission" date="2020-02" db="EMBL/GenBank/DDBJ databases">
        <title>Draft genome sequence of Rhizobium tropici.</title>
        <authorList>
            <person name="Khayi S."/>
            <person name="Jemo M."/>
        </authorList>
    </citation>
    <scope>NUCLEOTIDE SEQUENCE [LARGE SCALE GENOMIC DNA]</scope>
    <source>
        <strain evidence="10 11">A12</strain>
    </source>
</reference>
<comment type="similarity">
    <text evidence="1">Belongs to the LysR transcriptional regulatory family.</text>
</comment>
<accession>A0A6P1C1S7</accession>
<comment type="function">
    <text evidence="5">Transcriptional regulator of the ttuABCDE tartrate utilization operon.</text>
</comment>
<dbReference type="SUPFAM" id="SSF53850">
    <property type="entry name" value="Periplasmic binding protein-like II"/>
    <property type="match status" value="1"/>
</dbReference>
<dbReference type="FunFam" id="3.40.190.290:FF:000001">
    <property type="entry name" value="Transcriptional regulator, LysR family"/>
    <property type="match status" value="1"/>
</dbReference>
<name>A0A6P1C1S7_RHITR</name>
<dbReference type="SUPFAM" id="SSF46785">
    <property type="entry name" value="Winged helix' DNA-binding domain"/>
    <property type="match status" value="1"/>
</dbReference>
<dbReference type="CDD" id="cd08422">
    <property type="entry name" value="PBP2_CrgA_like"/>
    <property type="match status" value="1"/>
</dbReference>
<evidence type="ECO:0000256" key="5">
    <source>
        <dbReference type="ARBA" id="ARBA00054626"/>
    </source>
</evidence>
<dbReference type="Proteomes" id="UP000526625">
    <property type="component" value="Unassembled WGS sequence"/>
</dbReference>
<dbReference type="Gene3D" id="3.40.190.290">
    <property type="match status" value="1"/>
</dbReference>
<evidence type="ECO:0000256" key="2">
    <source>
        <dbReference type="ARBA" id="ARBA00023015"/>
    </source>
</evidence>
<dbReference type="RefSeq" id="WP_015338909.1">
    <property type="nucleotide sequence ID" value="NZ_JAADZA010000001.1"/>
</dbReference>
<dbReference type="GO" id="GO:0003700">
    <property type="term" value="F:DNA-binding transcription factor activity"/>
    <property type="evidence" value="ECO:0007669"/>
    <property type="project" value="InterPro"/>
</dbReference>
<dbReference type="PANTHER" id="PTHR30537">
    <property type="entry name" value="HTH-TYPE TRANSCRIPTIONAL REGULATOR"/>
    <property type="match status" value="1"/>
</dbReference>
<dbReference type="Gene3D" id="1.10.10.10">
    <property type="entry name" value="Winged helix-like DNA-binding domain superfamily/Winged helix DNA-binding domain"/>
    <property type="match status" value="1"/>
</dbReference>
<dbReference type="InterPro" id="IPR005119">
    <property type="entry name" value="LysR_subst-bd"/>
</dbReference>
<dbReference type="EMBL" id="JAADZA010000001">
    <property type="protein sequence ID" value="NEV09413.1"/>
    <property type="molecule type" value="Genomic_DNA"/>
</dbReference>
<evidence type="ECO:0000313" key="9">
    <source>
        <dbReference type="EMBL" id="MBB6490100.1"/>
    </source>
</evidence>
<dbReference type="GO" id="GO:0003677">
    <property type="term" value="F:DNA binding"/>
    <property type="evidence" value="ECO:0007669"/>
    <property type="project" value="UniProtKB-KW"/>
</dbReference>